<evidence type="ECO:0000256" key="1">
    <source>
        <dbReference type="SAM" id="MobiDB-lite"/>
    </source>
</evidence>
<dbReference type="RefSeq" id="WP_249711897.1">
    <property type="nucleotide sequence ID" value="NZ_JAMFMB010000025.1"/>
</dbReference>
<dbReference type="EMBL" id="JAMFMB010000025">
    <property type="protein sequence ID" value="MCL6285275.1"/>
    <property type="molecule type" value="Genomic_DNA"/>
</dbReference>
<evidence type="ECO:0000313" key="3">
    <source>
        <dbReference type="EMBL" id="MCL6285275.1"/>
    </source>
</evidence>
<keyword evidence="2" id="KW-1133">Transmembrane helix</keyword>
<evidence type="ECO:0008006" key="5">
    <source>
        <dbReference type="Google" id="ProtNLM"/>
    </source>
</evidence>
<feature type="transmembrane region" description="Helical" evidence="2">
    <location>
        <begin position="255"/>
        <end position="283"/>
    </location>
</feature>
<reference evidence="3" key="1">
    <citation type="submission" date="2022-05" db="EMBL/GenBank/DDBJ databases">
        <authorList>
            <person name="Park J.-S."/>
        </authorList>
    </citation>
    <scope>NUCLEOTIDE SEQUENCE</scope>
    <source>
        <strain evidence="3">2012CJ41-6</strain>
    </source>
</reference>
<dbReference type="Proteomes" id="UP001203880">
    <property type="component" value="Unassembled WGS sequence"/>
</dbReference>
<feature type="region of interest" description="Disordered" evidence="1">
    <location>
        <begin position="335"/>
        <end position="359"/>
    </location>
</feature>
<keyword evidence="2" id="KW-0812">Transmembrane</keyword>
<comment type="caution">
    <text evidence="3">The sequence shown here is derived from an EMBL/GenBank/DDBJ whole genome shotgun (WGS) entry which is preliminary data.</text>
</comment>
<protein>
    <recommendedName>
        <fullName evidence="5">Glycosyltransferase</fullName>
    </recommendedName>
</protein>
<gene>
    <name evidence="3" type="ORF">M3P21_17235</name>
</gene>
<proteinExistence type="predicted"/>
<feature type="transmembrane region" description="Helical" evidence="2">
    <location>
        <begin position="222"/>
        <end position="249"/>
    </location>
</feature>
<evidence type="ECO:0000313" key="4">
    <source>
        <dbReference type="Proteomes" id="UP001203880"/>
    </source>
</evidence>
<accession>A0ABT0Q623</accession>
<keyword evidence="4" id="KW-1185">Reference proteome</keyword>
<organism evidence="3 4">
    <name type="scientific">Ruegeria spongiae</name>
    <dbReference type="NCBI Taxonomy" id="2942209"/>
    <lineage>
        <taxon>Bacteria</taxon>
        <taxon>Pseudomonadati</taxon>
        <taxon>Pseudomonadota</taxon>
        <taxon>Alphaproteobacteria</taxon>
        <taxon>Rhodobacterales</taxon>
        <taxon>Roseobacteraceae</taxon>
        <taxon>Ruegeria</taxon>
    </lineage>
</organism>
<evidence type="ECO:0000256" key="2">
    <source>
        <dbReference type="SAM" id="Phobius"/>
    </source>
</evidence>
<sequence length="359" mass="39318">MRPIPRRREDILVSLCFAGLDDQSKAVASVQSAAQKLGQNYRFWEIVFVTDADVATEEFVGAVIAAAPNIRVIKVASGTSFYRQRVIAASESIGDVAVLSAPDELEAVNIPQLVELAQETGAAVSCSTGKGTSGGWVYKTLGAMSGFSVSPRYTLTVSYPRAWINRVQNHPERDLAMRFPPRNASFPYRQIPIANAQQRDVRQMGRRAGLIYRLLVNIAPKLLPVIAAISLIVALFGLTYLIYAVFILLTLENIAAGWFSTAVAQSIIAFFLGVVLLGIVMALQKLLDLLEPDIDTTVVEEINNVDLFDQVLHDLNVEIEHDAATPIDAPLAEDADDYDSLPEQPELETHRKAKGAARW</sequence>
<keyword evidence="2" id="KW-0472">Membrane</keyword>
<name>A0ABT0Q623_9RHOB</name>